<gene>
    <name evidence="1" type="ORF">EJB05_37371</name>
</gene>
<dbReference type="Gramene" id="TVU13932">
    <property type="protein sequence ID" value="TVU13932"/>
    <property type="gene ID" value="EJB05_37371"/>
</dbReference>
<sequence>MEDWRKTKRHLFVIYRYSPILERPSARRRGGECQGQLVSLTAAMHISTLWVVERRQERVVKYYKSIGTINPCSSCFL</sequence>
<dbReference type="Proteomes" id="UP000324897">
    <property type="component" value="Unassembled WGS sequence"/>
</dbReference>
<reference evidence="1 2" key="1">
    <citation type="journal article" date="2019" name="Sci. Rep.">
        <title>A high-quality genome of Eragrostis curvula grass provides insights into Poaceae evolution and supports new strategies to enhance forage quality.</title>
        <authorList>
            <person name="Carballo J."/>
            <person name="Santos B.A.C.M."/>
            <person name="Zappacosta D."/>
            <person name="Garbus I."/>
            <person name="Selva J.P."/>
            <person name="Gallo C.A."/>
            <person name="Diaz A."/>
            <person name="Albertini E."/>
            <person name="Caccamo M."/>
            <person name="Echenique V."/>
        </authorList>
    </citation>
    <scope>NUCLEOTIDE SEQUENCE [LARGE SCALE GENOMIC DNA]</scope>
    <source>
        <strain evidence="2">cv. Victoria</strain>
        <tissue evidence="1">Leaf</tissue>
    </source>
</reference>
<evidence type="ECO:0000313" key="1">
    <source>
        <dbReference type="EMBL" id="TVU13932.1"/>
    </source>
</evidence>
<organism evidence="1 2">
    <name type="scientific">Eragrostis curvula</name>
    <name type="common">weeping love grass</name>
    <dbReference type="NCBI Taxonomy" id="38414"/>
    <lineage>
        <taxon>Eukaryota</taxon>
        <taxon>Viridiplantae</taxon>
        <taxon>Streptophyta</taxon>
        <taxon>Embryophyta</taxon>
        <taxon>Tracheophyta</taxon>
        <taxon>Spermatophyta</taxon>
        <taxon>Magnoliopsida</taxon>
        <taxon>Liliopsida</taxon>
        <taxon>Poales</taxon>
        <taxon>Poaceae</taxon>
        <taxon>PACMAD clade</taxon>
        <taxon>Chloridoideae</taxon>
        <taxon>Eragrostideae</taxon>
        <taxon>Eragrostidinae</taxon>
        <taxon>Eragrostis</taxon>
    </lineage>
</organism>
<accession>A0A5J9TRF5</accession>
<name>A0A5J9TRF5_9POAL</name>
<feature type="non-terminal residue" evidence="1">
    <location>
        <position position="1"/>
    </location>
</feature>
<dbReference type="AlphaFoldDB" id="A0A5J9TRF5"/>
<dbReference type="EMBL" id="RWGY01000031">
    <property type="protein sequence ID" value="TVU13932.1"/>
    <property type="molecule type" value="Genomic_DNA"/>
</dbReference>
<proteinExistence type="predicted"/>
<evidence type="ECO:0000313" key="2">
    <source>
        <dbReference type="Proteomes" id="UP000324897"/>
    </source>
</evidence>
<protein>
    <submittedName>
        <fullName evidence="1">Uncharacterized protein</fullName>
    </submittedName>
</protein>
<comment type="caution">
    <text evidence="1">The sequence shown here is derived from an EMBL/GenBank/DDBJ whole genome shotgun (WGS) entry which is preliminary data.</text>
</comment>
<keyword evidence="2" id="KW-1185">Reference proteome</keyword>